<dbReference type="Proteomes" id="UP000319213">
    <property type="component" value="Unassembled WGS sequence"/>
</dbReference>
<dbReference type="PANTHER" id="PTHR30466">
    <property type="entry name" value="FLAVIN REDUCTASE"/>
    <property type="match status" value="1"/>
</dbReference>
<organism evidence="4 5">
    <name type="scientific">Thermopolyspora flexuosa</name>
    <dbReference type="NCBI Taxonomy" id="103836"/>
    <lineage>
        <taxon>Bacteria</taxon>
        <taxon>Bacillati</taxon>
        <taxon>Actinomycetota</taxon>
        <taxon>Actinomycetes</taxon>
        <taxon>Streptosporangiales</taxon>
        <taxon>Streptosporangiaceae</taxon>
        <taxon>Thermopolyspora</taxon>
    </lineage>
</organism>
<dbReference type="InterPro" id="IPR014757">
    <property type="entry name" value="Tscrpt_reg_IclR_C"/>
</dbReference>
<dbReference type="InterPro" id="IPR050268">
    <property type="entry name" value="NADH-dep_flavin_reductase"/>
</dbReference>
<evidence type="ECO:0000313" key="4">
    <source>
        <dbReference type="EMBL" id="TQM74911.1"/>
    </source>
</evidence>
<dbReference type="RefSeq" id="WP_170198758.1">
    <property type="nucleotide sequence ID" value="NZ_BMPV01000003.1"/>
</dbReference>
<evidence type="ECO:0000259" key="3">
    <source>
        <dbReference type="PROSITE" id="PS51078"/>
    </source>
</evidence>
<dbReference type="SUPFAM" id="SSF50475">
    <property type="entry name" value="FMN-binding split barrel"/>
    <property type="match status" value="1"/>
</dbReference>
<evidence type="ECO:0000256" key="1">
    <source>
        <dbReference type="ARBA" id="ARBA00008898"/>
    </source>
</evidence>
<dbReference type="Pfam" id="PF01613">
    <property type="entry name" value="Flavin_Reduct"/>
    <property type="match status" value="1"/>
</dbReference>
<accession>A0A543IWG9</accession>
<dbReference type="GO" id="GO:0042602">
    <property type="term" value="F:riboflavin reductase (NADPH) activity"/>
    <property type="evidence" value="ECO:0007669"/>
    <property type="project" value="TreeGrafter"/>
</dbReference>
<keyword evidence="2" id="KW-0560">Oxidoreductase</keyword>
<dbReference type="SUPFAM" id="SSF55781">
    <property type="entry name" value="GAF domain-like"/>
    <property type="match status" value="1"/>
</dbReference>
<keyword evidence="5" id="KW-1185">Reference proteome</keyword>
<dbReference type="PROSITE" id="PS51078">
    <property type="entry name" value="ICLR_ED"/>
    <property type="match status" value="1"/>
</dbReference>
<dbReference type="SMART" id="SM00903">
    <property type="entry name" value="Flavin_Reduct"/>
    <property type="match status" value="1"/>
</dbReference>
<sequence>MTAIEPATYREVMAHYPTGVTAVTGVADDGRPVAMVVGTFSAVSLDPPLVSFMPMIGSGTFARLRTAKSYCINVLAHDQIELCRALATSREDKLAGVGWSMSRYGAPMLDDVVAYVHCRPYRTIEAGDHYIELCEVTAMEVNRPVTPLLFFQGGYGGFTTRSMTAMTGGDLVAAVQLGEVARPYIERLARELGCEAGVLVHVGDDELMTVSAAYGGDVEVSERIGERIPLMPPVGEAYVAFNGEEAAERWLSRAATRDERVLARYRARLDAVRRQGWSMTRRNSSGEVGYAEFTAALQEYATGPLTPARERAVRATIAEAAHLYEVVDLDDAETYDVGSLVVPVRNPEGGVSMLLRLLQLPAGASAERVRGWVAALQDAAAKTERALRDQHRDGLEEYLSWCRSEFPL</sequence>
<name>A0A543IWG9_9ACTN</name>
<comment type="caution">
    <text evidence="4">The sequence shown here is derived from an EMBL/GenBank/DDBJ whole genome shotgun (WGS) entry which is preliminary data.</text>
</comment>
<feature type="domain" description="IclR-ED" evidence="3">
    <location>
        <begin position="163"/>
        <end position="389"/>
    </location>
</feature>
<evidence type="ECO:0000313" key="5">
    <source>
        <dbReference type="Proteomes" id="UP000319213"/>
    </source>
</evidence>
<comment type="similarity">
    <text evidence="1">Belongs to the non-flavoprotein flavin reductase family.</text>
</comment>
<dbReference type="PANTHER" id="PTHR30466:SF11">
    <property type="entry name" value="FLAVIN-DEPENDENT MONOOXYGENASE, REDUCTASE SUBUNIT HSAB"/>
    <property type="match status" value="1"/>
</dbReference>
<dbReference type="InterPro" id="IPR002563">
    <property type="entry name" value="Flavin_Rdtase-like_dom"/>
</dbReference>
<dbReference type="Gene3D" id="2.30.110.10">
    <property type="entry name" value="Electron Transport, Fmn-binding Protein, Chain A"/>
    <property type="match status" value="1"/>
</dbReference>
<protein>
    <submittedName>
        <fullName evidence="4">Flavin reductase (DIM6/NTAB) family NADH-FMN oxidoreductase RutF</fullName>
    </submittedName>
</protein>
<dbReference type="InterPro" id="IPR012349">
    <property type="entry name" value="Split_barrel_FMN-bd"/>
</dbReference>
<gene>
    <name evidence="4" type="ORF">FHX40_1597</name>
</gene>
<proteinExistence type="inferred from homology"/>
<evidence type="ECO:0000256" key="2">
    <source>
        <dbReference type="ARBA" id="ARBA00023002"/>
    </source>
</evidence>
<reference evidence="4 5" key="1">
    <citation type="submission" date="2019-06" db="EMBL/GenBank/DDBJ databases">
        <title>Sequencing the genomes of 1000 actinobacteria strains.</title>
        <authorList>
            <person name="Klenk H.-P."/>
        </authorList>
    </citation>
    <scope>NUCLEOTIDE SEQUENCE [LARGE SCALE GENOMIC DNA]</scope>
    <source>
        <strain evidence="4 5">DSM 43186</strain>
    </source>
</reference>
<dbReference type="Gene3D" id="3.30.450.40">
    <property type="match status" value="1"/>
</dbReference>
<dbReference type="GO" id="GO:0010181">
    <property type="term" value="F:FMN binding"/>
    <property type="evidence" value="ECO:0007669"/>
    <property type="project" value="InterPro"/>
</dbReference>
<dbReference type="EMBL" id="VFPQ01000001">
    <property type="protein sequence ID" value="TQM74911.1"/>
    <property type="molecule type" value="Genomic_DNA"/>
</dbReference>
<dbReference type="InterPro" id="IPR029016">
    <property type="entry name" value="GAF-like_dom_sf"/>
</dbReference>
<dbReference type="AlphaFoldDB" id="A0A543IWG9"/>